<organism evidence="1 2">
    <name type="scientific">Terriglobus albidus</name>
    <dbReference type="NCBI Taxonomy" id="1592106"/>
    <lineage>
        <taxon>Bacteria</taxon>
        <taxon>Pseudomonadati</taxon>
        <taxon>Acidobacteriota</taxon>
        <taxon>Terriglobia</taxon>
        <taxon>Terriglobales</taxon>
        <taxon>Acidobacteriaceae</taxon>
        <taxon>Terriglobus</taxon>
    </lineage>
</organism>
<dbReference type="InterPro" id="IPR014710">
    <property type="entry name" value="RmlC-like_jellyroll"/>
</dbReference>
<protein>
    <submittedName>
        <fullName evidence="1">Cupin domain-containing protein</fullName>
    </submittedName>
</protein>
<proteinExistence type="predicted"/>
<gene>
    <name evidence="1" type="ORF">FTW19_03535</name>
</gene>
<dbReference type="Gene3D" id="2.60.120.10">
    <property type="entry name" value="Jelly Rolls"/>
    <property type="match status" value="1"/>
</dbReference>
<dbReference type="InterPro" id="IPR011051">
    <property type="entry name" value="RmlC_Cupin_sf"/>
</dbReference>
<reference evidence="1 2" key="1">
    <citation type="submission" date="2019-08" db="EMBL/GenBank/DDBJ databases">
        <title>Complete genome sequence of Terriglobus albidus strain ORNL.</title>
        <authorList>
            <person name="Podar M."/>
        </authorList>
    </citation>
    <scope>NUCLEOTIDE SEQUENCE [LARGE SCALE GENOMIC DNA]</scope>
    <source>
        <strain evidence="1 2">ORNL</strain>
    </source>
</reference>
<sequence length="172" mass="18207">MKTRSSRRSFLGSASAAALGLGAAALSSKDAAAQAAPSGPPVAFQPITAEKLAELLQAVHQKPGNKDLVDGKGTAVTMVLTNEVAKSAPEFEYHQTRDHVFQILDGEATYYVGGTPKNPRQTKPGEFLCPDSEGATAVTLKKGDYFFIPRMTPHKRVTKTSVSFVLISATTA</sequence>
<dbReference type="InterPro" id="IPR006311">
    <property type="entry name" value="TAT_signal"/>
</dbReference>
<dbReference type="OrthoDB" id="117439at2"/>
<evidence type="ECO:0000313" key="2">
    <source>
        <dbReference type="Proteomes" id="UP000321820"/>
    </source>
</evidence>
<name>A0A5B9EA84_9BACT</name>
<evidence type="ECO:0000313" key="1">
    <source>
        <dbReference type="EMBL" id="QEE27167.1"/>
    </source>
</evidence>
<dbReference type="Proteomes" id="UP000321820">
    <property type="component" value="Chromosome"/>
</dbReference>
<dbReference type="EMBL" id="CP042806">
    <property type="protein sequence ID" value="QEE27167.1"/>
    <property type="molecule type" value="Genomic_DNA"/>
</dbReference>
<dbReference type="AlphaFoldDB" id="A0A5B9EA84"/>
<keyword evidence="2" id="KW-1185">Reference proteome</keyword>
<dbReference type="PROSITE" id="PS51318">
    <property type="entry name" value="TAT"/>
    <property type="match status" value="1"/>
</dbReference>
<dbReference type="KEGG" id="talb:FTW19_03535"/>
<accession>A0A5B9EA84</accession>
<dbReference type="RefSeq" id="WP_147646360.1">
    <property type="nucleotide sequence ID" value="NZ_CP042806.1"/>
</dbReference>
<dbReference type="SUPFAM" id="SSF51182">
    <property type="entry name" value="RmlC-like cupins"/>
    <property type="match status" value="1"/>
</dbReference>